<keyword evidence="2" id="KW-0812">Transmembrane</keyword>
<keyword evidence="5" id="KW-0406">Ion transport</keyword>
<keyword evidence="6" id="KW-1185">Reference proteome</keyword>
<dbReference type="InterPro" id="IPR013099">
    <property type="entry name" value="K_chnl_dom"/>
</dbReference>
<dbReference type="InterPro" id="IPR050721">
    <property type="entry name" value="Trk_Ktr_HKT_K-transport"/>
</dbReference>
<evidence type="ECO:0000313" key="5">
    <source>
        <dbReference type="EMBL" id="SEL63484.1"/>
    </source>
</evidence>
<comment type="subcellular location">
    <subcellularLocation>
        <location evidence="1">Cell membrane</location>
        <topology evidence="1">Multi-pass membrane protein</topology>
    </subcellularLocation>
</comment>
<protein>
    <submittedName>
        <fullName evidence="5">Voltage-gated potassium channel</fullName>
    </submittedName>
</protein>
<dbReference type="InterPro" id="IPR003148">
    <property type="entry name" value="RCK_N"/>
</dbReference>
<accession>A0A1H7RUT0</accession>
<evidence type="ECO:0000259" key="3">
    <source>
        <dbReference type="Pfam" id="PF02254"/>
    </source>
</evidence>
<dbReference type="Gene3D" id="3.40.50.720">
    <property type="entry name" value="NAD(P)-binding Rossmann-like Domain"/>
    <property type="match status" value="1"/>
</dbReference>
<evidence type="ECO:0000313" key="6">
    <source>
        <dbReference type="Proteomes" id="UP000198953"/>
    </source>
</evidence>
<evidence type="ECO:0000259" key="4">
    <source>
        <dbReference type="Pfam" id="PF07885"/>
    </source>
</evidence>
<dbReference type="PANTHER" id="PTHR43833">
    <property type="entry name" value="POTASSIUM CHANNEL PROTEIN 2-RELATED-RELATED"/>
    <property type="match status" value="1"/>
</dbReference>
<dbReference type="InterPro" id="IPR036291">
    <property type="entry name" value="NAD(P)-bd_dom_sf"/>
</dbReference>
<feature type="domain" description="RCK N-terminal" evidence="3">
    <location>
        <begin position="161"/>
        <end position="230"/>
    </location>
</feature>
<keyword evidence="5" id="KW-0407">Ion channel</keyword>
<dbReference type="Pfam" id="PF02254">
    <property type="entry name" value="TrkA_N"/>
    <property type="match status" value="1"/>
</dbReference>
<gene>
    <name evidence="5" type="ORF">SAMN05660976_02908</name>
</gene>
<dbReference type="GO" id="GO:0005886">
    <property type="term" value="C:plasma membrane"/>
    <property type="evidence" value="ECO:0007669"/>
    <property type="project" value="UniProtKB-SubCell"/>
</dbReference>
<feature type="transmembrane region" description="Helical" evidence="2">
    <location>
        <begin position="78"/>
        <end position="99"/>
    </location>
</feature>
<dbReference type="SUPFAM" id="SSF81324">
    <property type="entry name" value="Voltage-gated potassium channels"/>
    <property type="match status" value="1"/>
</dbReference>
<feature type="transmembrane region" description="Helical" evidence="2">
    <location>
        <begin position="12"/>
        <end position="33"/>
    </location>
</feature>
<dbReference type="Pfam" id="PF07885">
    <property type="entry name" value="Ion_trans_2"/>
    <property type="match status" value="1"/>
</dbReference>
<dbReference type="Proteomes" id="UP000198953">
    <property type="component" value="Unassembled WGS sequence"/>
</dbReference>
<name>A0A1H7RUT0_9ACTN</name>
<dbReference type="SUPFAM" id="SSF51735">
    <property type="entry name" value="NAD(P)-binding Rossmann-fold domains"/>
    <property type="match status" value="1"/>
</dbReference>
<keyword evidence="2" id="KW-1133">Transmembrane helix</keyword>
<dbReference type="AlphaFoldDB" id="A0A1H7RUT0"/>
<proteinExistence type="predicted"/>
<dbReference type="RefSeq" id="WP_091100826.1">
    <property type="nucleotide sequence ID" value="NZ_FOBF01000006.1"/>
</dbReference>
<dbReference type="GO" id="GO:0006813">
    <property type="term" value="P:potassium ion transport"/>
    <property type="evidence" value="ECO:0007669"/>
    <property type="project" value="InterPro"/>
</dbReference>
<dbReference type="EMBL" id="FOBF01000006">
    <property type="protein sequence ID" value="SEL63484.1"/>
    <property type="molecule type" value="Genomic_DNA"/>
</dbReference>
<evidence type="ECO:0000256" key="1">
    <source>
        <dbReference type="ARBA" id="ARBA00004651"/>
    </source>
</evidence>
<feature type="domain" description="Potassium channel" evidence="4">
    <location>
        <begin position="23"/>
        <end position="102"/>
    </location>
</feature>
<dbReference type="GO" id="GO:0034220">
    <property type="term" value="P:monoatomic ion transmembrane transport"/>
    <property type="evidence" value="ECO:0007669"/>
    <property type="project" value="UniProtKB-KW"/>
</dbReference>
<dbReference type="OrthoDB" id="9799090at2"/>
<organism evidence="5 6">
    <name type="scientific">Nonomuraea pusilla</name>
    <dbReference type="NCBI Taxonomy" id="46177"/>
    <lineage>
        <taxon>Bacteria</taxon>
        <taxon>Bacillati</taxon>
        <taxon>Actinomycetota</taxon>
        <taxon>Actinomycetes</taxon>
        <taxon>Streptosporangiales</taxon>
        <taxon>Streptosporangiaceae</taxon>
        <taxon>Nonomuraea</taxon>
    </lineage>
</organism>
<keyword evidence="2" id="KW-0472">Membrane</keyword>
<dbReference type="Gene3D" id="1.10.287.70">
    <property type="match status" value="1"/>
</dbReference>
<keyword evidence="5" id="KW-0813">Transport</keyword>
<evidence type="ECO:0000256" key="2">
    <source>
        <dbReference type="SAM" id="Phobius"/>
    </source>
</evidence>
<sequence length="347" mass="37338">MPIFLARLLARIAALGTWWTPVIVFTLVFATSWPLMALAEPGGSAVVQPANYWWYFVVTAATVGYGDLYPESAAGHAVGAYVIVGGIATLTTVFTRLAGAMERARGRRMRGAVTVDSSGHIVLLGYTPGRTEQMVEELLADGTSRIVLCAWDDVATHPMPAYGEQVLAFVRGDLTDEAVQRRAGVHRASSVLVDARDDNEALAVALTADHVARGAHLVVALRDLGRARHLRYVRDSLRCVQWHGTHLITEELKDPGLTEVYTELMTHGGAETYSVRLPDALGPVEAGHCHATLGRRFGATLLAARSGDALLVNPAWESELPAGAVLYYVGDRRLTPEEIGGALRPGP</sequence>
<reference evidence="5 6" key="1">
    <citation type="submission" date="2016-10" db="EMBL/GenBank/DDBJ databases">
        <authorList>
            <person name="de Groot N.N."/>
        </authorList>
    </citation>
    <scope>NUCLEOTIDE SEQUENCE [LARGE SCALE GENOMIC DNA]</scope>
    <source>
        <strain evidence="5 6">DSM 43357</strain>
    </source>
</reference>
<dbReference type="STRING" id="46177.SAMN05660976_02908"/>
<dbReference type="PANTHER" id="PTHR43833:SF9">
    <property type="entry name" value="POTASSIUM CHANNEL PROTEIN YUGO-RELATED"/>
    <property type="match status" value="1"/>
</dbReference>